<feature type="transmembrane region" description="Helical" evidence="9">
    <location>
        <begin position="204"/>
        <end position="227"/>
    </location>
</feature>
<feature type="transmembrane region" description="Helical" evidence="9">
    <location>
        <begin position="348"/>
        <end position="373"/>
    </location>
</feature>
<dbReference type="InterPro" id="IPR017871">
    <property type="entry name" value="ABC_transporter-like_CS"/>
</dbReference>
<keyword evidence="3 9" id="KW-0812">Transmembrane</keyword>
<evidence type="ECO:0000256" key="8">
    <source>
        <dbReference type="ARBA" id="ARBA00023136"/>
    </source>
</evidence>
<dbReference type="PROSITE" id="PS00211">
    <property type="entry name" value="ABC_TRANSPORTER_1"/>
    <property type="match status" value="2"/>
</dbReference>
<dbReference type="Proteomes" id="UP001516400">
    <property type="component" value="Unassembled WGS sequence"/>
</dbReference>
<accession>A0ABD2NYK6</accession>
<dbReference type="Gene3D" id="3.40.50.300">
    <property type="entry name" value="P-loop containing nucleotide triphosphate hydrolases"/>
    <property type="match status" value="2"/>
</dbReference>
<dbReference type="InterPro" id="IPR011527">
    <property type="entry name" value="ABC1_TM_dom"/>
</dbReference>
<dbReference type="Pfam" id="PF00005">
    <property type="entry name" value="ABC_tran"/>
    <property type="match status" value="2"/>
</dbReference>
<dbReference type="InterPro" id="IPR044746">
    <property type="entry name" value="ABCC_6TM_D1"/>
</dbReference>
<dbReference type="InterPro" id="IPR003439">
    <property type="entry name" value="ABC_transporter-like_ATP-bd"/>
</dbReference>
<feature type="transmembrane region" description="Helical" evidence="9">
    <location>
        <begin position="134"/>
        <end position="160"/>
    </location>
</feature>
<dbReference type="InterPro" id="IPR036640">
    <property type="entry name" value="ABC1_TM_sf"/>
</dbReference>
<dbReference type="SUPFAM" id="SSF52540">
    <property type="entry name" value="P-loop containing nucleoside triphosphate hydrolases"/>
    <property type="match status" value="2"/>
</dbReference>
<evidence type="ECO:0000256" key="3">
    <source>
        <dbReference type="ARBA" id="ARBA00022692"/>
    </source>
</evidence>
<proteinExistence type="predicted"/>
<feature type="transmembrane region" description="Helical" evidence="9">
    <location>
        <begin position="987"/>
        <end position="1008"/>
    </location>
</feature>
<keyword evidence="6" id="KW-0067">ATP-binding</keyword>
<keyword evidence="2" id="KW-0813">Transport</keyword>
<dbReference type="CDD" id="cd03250">
    <property type="entry name" value="ABCC_MRP_domain1"/>
    <property type="match status" value="1"/>
</dbReference>
<evidence type="ECO:0000256" key="4">
    <source>
        <dbReference type="ARBA" id="ARBA00022737"/>
    </source>
</evidence>
<dbReference type="InterPro" id="IPR050173">
    <property type="entry name" value="ABC_transporter_C-like"/>
</dbReference>
<dbReference type="CDD" id="cd18579">
    <property type="entry name" value="ABC_6TM_ABCC_D1"/>
    <property type="match status" value="1"/>
</dbReference>
<evidence type="ECO:0000256" key="9">
    <source>
        <dbReference type="SAM" id="Phobius"/>
    </source>
</evidence>
<keyword evidence="5" id="KW-0547">Nucleotide-binding</keyword>
<reference evidence="12 13" key="1">
    <citation type="journal article" date="2021" name="BMC Biol.">
        <title>Horizontally acquired antibacterial genes associated with adaptive radiation of ladybird beetles.</title>
        <authorList>
            <person name="Li H.S."/>
            <person name="Tang X.F."/>
            <person name="Huang Y.H."/>
            <person name="Xu Z.Y."/>
            <person name="Chen M.L."/>
            <person name="Du X.Y."/>
            <person name="Qiu B.Y."/>
            <person name="Chen P.T."/>
            <person name="Zhang W."/>
            <person name="Slipinski A."/>
            <person name="Escalona H.E."/>
            <person name="Waterhouse R.M."/>
            <person name="Zwick A."/>
            <person name="Pang H."/>
        </authorList>
    </citation>
    <scope>NUCLEOTIDE SEQUENCE [LARGE SCALE GENOMIC DNA]</scope>
    <source>
        <strain evidence="12">SYSU2018</strain>
    </source>
</reference>
<dbReference type="Gene3D" id="1.20.1560.10">
    <property type="entry name" value="ABC transporter type 1, transmembrane domain"/>
    <property type="match status" value="2"/>
</dbReference>
<evidence type="ECO:0000256" key="6">
    <source>
        <dbReference type="ARBA" id="ARBA00022840"/>
    </source>
</evidence>
<keyword evidence="13" id="KW-1185">Reference proteome</keyword>
<dbReference type="FunFam" id="3.40.50.300:FF:000163">
    <property type="entry name" value="Multidrug resistance-associated protein member 4"/>
    <property type="match status" value="1"/>
</dbReference>
<dbReference type="GO" id="GO:0005524">
    <property type="term" value="F:ATP binding"/>
    <property type="evidence" value="ECO:0007669"/>
    <property type="project" value="UniProtKB-KW"/>
</dbReference>
<protein>
    <submittedName>
        <fullName evidence="12">Uncharacterized protein</fullName>
    </submittedName>
</protein>
<evidence type="ECO:0000256" key="2">
    <source>
        <dbReference type="ARBA" id="ARBA00022448"/>
    </source>
</evidence>
<feature type="domain" description="ABC transporter" evidence="10">
    <location>
        <begin position="1058"/>
        <end position="1287"/>
    </location>
</feature>
<dbReference type="FunFam" id="3.40.50.300:FF:000973">
    <property type="entry name" value="Multidrug resistance-associated protein 4"/>
    <property type="match status" value="1"/>
</dbReference>
<dbReference type="SMART" id="SM00382">
    <property type="entry name" value="AAA"/>
    <property type="match status" value="2"/>
</dbReference>
<organism evidence="12 13">
    <name type="scientific">Cryptolaemus montrouzieri</name>
    <dbReference type="NCBI Taxonomy" id="559131"/>
    <lineage>
        <taxon>Eukaryota</taxon>
        <taxon>Metazoa</taxon>
        <taxon>Ecdysozoa</taxon>
        <taxon>Arthropoda</taxon>
        <taxon>Hexapoda</taxon>
        <taxon>Insecta</taxon>
        <taxon>Pterygota</taxon>
        <taxon>Neoptera</taxon>
        <taxon>Endopterygota</taxon>
        <taxon>Coleoptera</taxon>
        <taxon>Polyphaga</taxon>
        <taxon>Cucujiformia</taxon>
        <taxon>Coccinelloidea</taxon>
        <taxon>Coccinellidae</taxon>
        <taxon>Scymninae</taxon>
        <taxon>Scymnini</taxon>
        <taxon>Cryptolaemus</taxon>
    </lineage>
</organism>
<name>A0ABD2NYK6_9CUCU</name>
<feature type="transmembrane region" description="Helical" evidence="9">
    <location>
        <begin position="952"/>
        <end position="981"/>
    </location>
</feature>
<feature type="domain" description="ABC transporter" evidence="10">
    <location>
        <begin position="409"/>
        <end position="630"/>
    </location>
</feature>
<feature type="transmembrane region" description="Helical" evidence="9">
    <location>
        <begin position="779"/>
        <end position="798"/>
    </location>
</feature>
<gene>
    <name evidence="12" type="ORF">HHI36_006596</name>
</gene>
<evidence type="ECO:0000313" key="13">
    <source>
        <dbReference type="Proteomes" id="UP001516400"/>
    </source>
</evidence>
<keyword evidence="7 9" id="KW-1133">Transmembrane helix</keyword>
<sequence length="1316" mass="148798">MDDSYPLKEENPIEEATFFSKLSFLWMKEFCYRSNVKNLEVQDIYKCPKTHSSNGNGNHLGNIWNEEIQRGTENFSKPSLIRAIFKAYHKEYYVFAVATFINFVIVKCTQPIFLSKLINFFIYKNYTSLDMFTYGGGLCGLMMLSSFLQNHSVFGCNLLAMKIRVAVSSLVYRKVLRLSQQSMTKTAAGQVVNLLSNDLARFDLSLYALYFLWITPLQLSVVIFVIWKKFGVEALVGVTIMILVIVPFEGLLGHLTGRFRKQAAKKTDHRVKMMSELLSGIQVIKIYAWEKAFEKIIHQARNEELSYIRRTSFIRGILASLMIVTSRVGVCITVIFYSLLGFPIKTEVVFFLSVCFHFLQYSLGNMLPLAVTLGSELLVSLNRLQTFLVMEEKPTAKLADPEEKEDYCIRLEKVSASWTKEQITLNNLCTTIVPGNLVVVVGPVGAGKSSLLKLMMGELLATSGTLRMKGNVSFSDQKPWLFPSSIRTNVLFGQEFEATRYRNVIEICGLNQDLEQLPENDRTIVGSRGATLSGGQRARVGLARAVYKEADIYFLDDTLSSLDTNVGKFVFDECILKFLNGKTRILVTHQLQYLKEADHIVVLNKGTIEAQGTFQQLSNSKLDFTKLFPEDEESINTQKQEKICRNKSKDLKQEDENEEKICSTTEIEGINKYDGSIFWYYVNSSGNVLSVGLIVLLLIICQLFLNLSDYWLTVWSEQENIRSSSKTNTLFHNENLSNSTNIKLHDWMYSMNDSFYKWTDLVYINSREHVLVKVDIMRMMYLVIIVTSVSLILIRSIFLFHVCINASKSLHNKMFSCLLAAPLKIFYTNSPGNTLNRFSKDLGAIDELLPKSLSGMLGALLVMFGSMTLIAVSNFAMIFLMIPFSMVLCKMRGWYVTTVKSIRRIEAAVKSPVFSYVGSSMEGLTTIRATKNEDMLIPQFDRYQDVHTGASYLALACSSAFGLWLDMLCISFVCSVVFGFIILDNYIYVSGSFIGLAISQSMTMVGLFQFCIRTLSEVVNNLTSVERIRDYTLLEKEQEVERCQGALSIHTWPSNGKIEFKNVSLRYAPNQKPVLNGLDLGILPSEKIGIVGRTGAGKSSIIASLLRLSEIEGNIIIDGVDTNSVKLKELRRSISVIPQEPVLFSASLRYNVDPYLEFTDERIWNVLEELELKKAIPSLGLEVTEGGNNFSVGQRQLICLARAILRNNKILILDEATANVDIRTDELIQKALKKKFEDCTVLTVSHRLNSIMNSDKILVMDDGLRVEFDHPYVLLQNSNGYLYKLAEELGTATFQSLKDVASESYKNFIINSTMKK</sequence>
<keyword evidence="4" id="KW-0677">Repeat</keyword>
<dbReference type="EMBL" id="JABFTP020000144">
    <property type="protein sequence ID" value="KAL3283451.1"/>
    <property type="molecule type" value="Genomic_DNA"/>
</dbReference>
<dbReference type="PANTHER" id="PTHR24223:SF415">
    <property type="entry name" value="FI20190P1"/>
    <property type="match status" value="1"/>
</dbReference>
<comment type="subcellular location">
    <subcellularLocation>
        <location evidence="1">Membrane</location>
        <topology evidence="1">Multi-pass membrane protein</topology>
    </subcellularLocation>
</comment>
<feature type="transmembrane region" description="Helical" evidence="9">
    <location>
        <begin position="856"/>
        <end position="882"/>
    </location>
</feature>
<dbReference type="PROSITE" id="PS50929">
    <property type="entry name" value="ABC_TM1F"/>
    <property type="match status" value="2"/>
</dbReference>
<feature type="domain" description="ABC transmembrane type-1" evidence="11">
    <location>
        <begin position="779"/>
        <end position="1027"/>
    </location>
</feature>
<comment type="caution">
    <text evidence="12">The sequence shown here is derived from an EMBL/GenBank/DDBJ whole genome shotgun (WGS) entry which is preliminary data.</text>
</comment>
<dbReference type="InterPro" id="IPR044726">
    <property type="entry name" value="ABCC_6TM_D2"/>
</dbReference>
<dbReference type="PROSITE" id="PS50893">
    <property type="entry name" value="ABC_TRANSPORTER_2"/>
    <property type="match status" value="2"/>
</dbReference>
<evidence type="ECO:0000256" key="1">
    <source>
        <dbReference type="ARBA" id="ARBA00004141"/>
    </source>
</evidence>
<dbReference type="InterPro" id="IPR003593">
    <property type="entry name" value="AAA+_ATPase"/>
</dbReference>
<dbReference type="FunFam" id="1.20.1560.10:FF:000026">
    <property type="entry name" value="Multidrug resistance-associated protein lethal(2)03659"/>
    <property type="match status" value="1"/>
</dbReference>
<evidence type="ECO:0000259" key="10">
    <source>
        <dbReference type="PROSITE" id="PS50893"/>
    </source>
</evidence>
<dbReference type="CDD" id="cd03244">
    <property type="entry name" value="ABCC_MRP_domain2"/>
    <property type="match status" value="1"/>
</dbReference>
<evidence type="ECO:0000256" key="7">
    <source>
        <dbReference type="ARBA" id="ARBA00022989"/>
    </source>
</evidence>
<feature type="transmembrane region" description="Helical" evidence="9">
    <location>
        <begin position="678"/>
        <end position="705"/>
    </location>
</feature>
<dbReference type="PANTHER" id="PTHR24223">
    <property type="entry name" value="ATP-BINDING CASSETTE SUB-FAMILY C"/>
    <property type="match status" value="1"/>
</dbReference>
<feature type="transmembrane region" description="Helical" evidence="9">
    <location>
        <begin position="317"/>
        <end position="342"/>
    </location>
</feature>
<dbReference type="Pfam" id="PF00664">
    <property type="entry name" value="ABC_membrane"/>
    <property type="match status" value="2"/>
</dbReference>
<feature type="transmembrane region" description="Helical" evidence="9">
    <location>
        <begin position="233"/>
        <end position="252"/>
    </location>
</feature>
<dbReference type="SUPFAM" id="SSF90123">
    <property type="entry name" value="ABC transporter transmembrane region"/>
    <property type="match status" value="2"/>
</dbReference>
<evidence type="ECO:0000259" key="11">
    <source>
        <dbReference type="PROSITE" id="PS50929"/>
    </source>
</evidence>
<feature type="domain" description="ABC transmembrane type-1" evidence="11">
    <location>
        <begin position="110"/>
        <end position="375"/>
    </location>
</feature>
<dbReference type="InterPro" id="IPR027417">
    <property type="entry name" value="P-loop_NTPase"/>
</dbReference>
<feature type="transmembrane region" description="Helical" evidence="9">
    <location>
        <begin position="92"/>
        <end position="114"/>
    </location>
</feature>
<keyword evidence="8 9" id="KW-0472">Membrane</keyword>
<evidence type="ECO:0000313" key="12">
    <source>
        <dbReference type="EMBL" id="KAL3283451.1"/>
    </source>
</evidence>
<dbReference type="GO" id="GO:0016020">
    <property type="term" value="C:membrane"/>
    <property type="evidence" value="ECO:0007669"/>
    <property type="project" value="UniProtKB-SubCell"/>
</dbReference>
<evidence type="ECO:0000256" key="5">
    <source>
        <dbReference type="ARBA" id="ARBA00022741"/>
    </source>
</evidence>
<dbReference type="CDD" id="cd18580">
    <property type="entry name" value="ABC_6TM_ABCC_D2"/>
    <property type="match status" value="1"/>
</dbReference>